<dbReference type="Proteomes" id="UP000610760">
    <property type="component" value="Unassembled WGS sequence"/>
</dbReference>
<evidence type="ECO:0000313" key="2">
    <source>
        <dbReference type="Proteomes" id="UP000610760"/>
    </source>
</evidence>
<evidence type="ECO:0000313" key="1">
    <source>
        <dbReference type="EMBL" id="MBC8559577.1"/>
    </source>
</evidence>
<comment type="caution">
    <text evidence="1">The sequence shown here is derived from an EMBL/GenBank/DDBJ whole genome shotgun (WGS) entry which is preliminary data.</text>
</comment>
<dbReference type="RefSeq" id="WP_249294468.1">
    <property type="nucleotide sequence ID" value="NZ_JACRSV010000001.1"/>
</dbReference>
<keyword evidence="2" id="KW-1185">Reference proteome</keyword>
<protein>
    <submittedName>
        <fullName evidence="1">Uncharacterized protein</fullName>
    </submittedName>
</protein>
<reference evidence="1" key="1">
    <citation type="submission" date="2020-08" db="EMBL/GenBank/DDBJ databases">
        <title>Genome public.</title>
        <authorList>
            <person name="Liu C."/>
            <person name="Sun Q."/>
        </authorList>
    </citation>
    <scope>NUCLEOTIDE SEQUENCE</scope>
    <source>
        <strain evidence="1">NSJ-33</strain>
    </source>
</reference>
<gene>
    <name evidence="1" type="ORF">H8710_05755</name>
</gene>
<organism evidence="1 2">
    <name type="scientific">Fumia xinanensis</name>
    <dbReference type="NCBI Taxonomy" id="2763659"/>
    <lineage>
        <taxon>Bacteria</taxon>
        <taxon>Bacillati</taxon>
        <taxon>Bacillota</taxon>
        <taxon>Clostridia</taxon>
        <taxon>Eubacteriales</taxon>
        <taxon>Oscillospiraceae</taxon>
        <taxon>Fumia</taxon>
    </lineage>
</organism>
<dbReference type="EMBL" id="JACRSV010000001">
    <property type="protein sequence ID" value="MBC8559577.1"/>
    <property type="molecule type" value="Genomic_DNA"/>
</dbReference>
<accession>A0A926I783</accession>
<dbReference type="AlphaFoldDB" id="A0A926I783"/>
<proteinExistence type="predicted"/>
<sequence length="64" mass="7353">MSKNVKQQVLDELNSRIDRLKKHADDPIVQADNNYDVLNQALSKTIGEPLCKELENVRDFVETL</sequence>
<name>A0A926I783_9FIRM</name>